<keyword evidence="4 6" id="KW-0520">NAD</keyword>
<reference evidence="8 9" key="1">
    <citation type="submission" date="2019-12" db="EMBL/GenBank/DDBJ databases">
        <title>Genome sequencing and assembly of endphytes of Porphyra tenera.</title>
        <authorList>
            <person name="Park J.M."/>
            <person name="Shin R."/>
            <person name="Jo S.H."/>
        </authorList>
    </citation>
    <scope>NUCLEOTIDE SEQUENCE [LARGE SCALE GENOMIC DNA]</scope>
    <source>
        <strain evidence="8 9">GPM4</strain>
    </source>
</reference>
<comment type="caution">
    <text evidence="6">Lacks conserved residue(s) required for the propagation of feature annotation.</text>
</comment>
<evidence type="ECO:0000256" key="1">
    <source>
        <dbReference type="ARBA" id="ARBA00022630"/>
    </source>
</evidence>
<name>A0A857JH71_9ALTE</name>
<keyword evidence="1 6" id="KW-0285">Flavoprotein</keyword>
<evidence type="ECO:0000256" key="4">
    <source>
        <dbReference type="ARBA" id="ARBA00023027"/>
    </source>
</evidence>
<dbReference type="AlphaFoldDB" id="A0A857JH71"/>
<comment type="similarity">
    <text evidence="6">Belongs to the azoreductase type 1 family.</text>
</comment>
<keyword evidence="9" id="KW-1185">Reference proteome</keyword>
<comment type="catalytic activity">
    <reaction evidence="5">
        <text>N,N-dimethyl-1,4-phenylenediamine + anthranilate + 2 NAD(+) = 2-(4-dimethylaminophenyl)diazenylbenzoate + 2 NADH + 2 H(+)</text>
        <dbReference type="Rhea" id="RHEA:55872"/>
        <dbReference type="ChEBI" id="CHEBI:15378"/>
        <dbReference type="ChEBI" id="CHEBI:15783"/>
        <dbReference type="ChEBI" id="CHEBI:16567"/>
        <dbReference type="ChEBI" id="CHEBI:57540"/>
        <dbReference type="ChEBI" id="CHEBI:57945"/>
        <dbReference type="ChEBI" id="CHEBI:71579"/>
        <dbReference type="EC" id="1.7.1.17"/>
    </reaction>
    <physiologicalReaction direction="right-to-left" evidence="5">
        <dbReference type="Rhea" id="RHEA:55874"/>
    </physiologicalReaction>
</comment>
<comment type="function">
    <text evidence="6">Also exhibits azoreductase activity. Catalyzes the reductive cleavage of the azo bond in aromatic azo compounds to the corresponding amines.</text>
</comment>
<dbReference type="GO" id="GO:0009055">
    <property type="term" value="F:electron transfer activity"/>
    <property type="evidence" value="ECO:0007669"/>
    <property type="project" value="UniProtKB-UniRule"/>
</dbReference>
<evidence type="ECO:0000259" key="7">
    <source>
        <dbReference type="Pfam" id="PF02525"/>
    </source>
</evidence>
<dbReference type="HAMAP" id="MF_01216">
    <property type="entry name" value="Azoreductase_type1"/>
    <property type="match status" value="1"/>
</dbReference>
<dbReference type="Proteomes" id="UP000464524">
    <property type="component" value="Chromosome"/>
</dbReference>
<feature type="domain" description="Flavodoxin-like fold" evidence="7">
    <location>
        <begin position="2"/>
        <end position="195"/>
    </location>
</feature>
<dbReference type="EC" id="1.7.1.17" evidence="6"/>
<evidence type="ECO:0000313" key="8">
    <source>
        <dbReference type="EMBL" id="QHJ10024.1"/>
    </source>
</evidence>
<evidence type="ECO:0000313" key="9">
    <source>
        <dbReference type="Proteomes" id="UP000464524"/>
    </source>
</evidence>
<dbReference type="PANTHER" id="PTHR43741:SF4">
    <property type="entry name" value="FMN-DEPENDENT NADH:QUINONE OXIDOREDUCTASE"/>
    <property type="match status" value="1"/>
</dbReference>
<keyword evidence="2 6" id="KW-0288">FMN</keyword>
<dbReference type="InterPro" id="IPR050104">
    <property type="entry name" value="FMN-dep_NADH:Q_OxRdtase_AzoR1"/>
</dbReference>
<accession>A0A857JH71</accession>
<dbReference type="InterPro" id="IPR023048">
    <property type="entry name" value="NADH:quinone_OxRdtase_FMN_depd"/>
</dbReference>
<comment type="catalytic activity">
    <reaction evidence="6">
        <text>2 a quinone + NADH + H(+) = 2 a 1,4-benzosemiquinone + NAD(+)</text>
        <dbReference type="Rhea" id="RHEA:65952"/>
        <dbReference type="ChEBI" id="CHEBI:15378"/>
        <dbReference type="ChEBI" id="CHEBI:57540"/>
        <dbReference type="ChEBI" id="CHEBI:57945"/>
        <dbReference type="ChEBI" id="CHEBI:132124"/>
        <dbReference type="ChEBI" id="CHEBI:134225"/>
    </reaction>
</comment>
<comment type="function">
    <text evidence="6">Quinone reductase that provides resistance to thiol-specific stress caused by electrophilic quinones.</text>
</comment>
<feature type="binding site" evidence="6">
    <location>
        <position position="10"/>
    </location>
    <ligand>
        <name>FMN</name>
        <dbReference type="ChEBI" id="CHEBI:58210"/>
    </ligand>
</feature>
<keyword evidence="3 6" id="KW-0560">Oxidoreductase</keyword>
<dbReference type="GO" id="GO:0010181">
    <property type="term" value="F:FMN binding"/>
    <property type="evidence" value="ECO:0007669"/>
    <property type="project" value="UniProtKB-UniRule"/>
</dbReference>
<comment type="subunit">
    <text evidence="6">Homodimer.</text>
</comment>
<comment type="cofactor">
    <cofactor evidence="6">
        <name>FMN</name>
        <dbReference type="ChEBI" id="CHEBI:58210"/>
    </cofactor>
    <text evidence="6">Binds 1 FMN per subunit.</text>
</comment>
<dbReference type="SUPFAM" id="SSF52218">
    <property type="entry name" value="Flavoproteins"/>
    <property type="match status" value="1"/>
</dbReference>
<dbReference type="RefSeq" id="WP_160177958.1">
    <property type="nucleotide sequence ID" value="NZ_CP047656.1"/>
</dbReference>
<dbReference type="EMBL" id="CP047656">
    <property type="protein sequence ID" value="QHJ10024.1"/>
    <property type="molecule type" value="Genomic_DNA"/>
</dbReference>
<organism evidence="8 9">
    <name type="scientific">Paraglaciecola mesophila</name>
    <dbReference type="NCBI Taxonomy" id="197222"/>
    <lineage>
        <taxon>Bacteria</taxon>
        <taxon>Pseudomonadati</taxon>
        <taxon>Pseudomonadota</taxon>
        <taxon>Gammaproteobacteria</taxon>
        <taxon>Alteromonadales</taxon>
        <taxon>Alteromonadaceae</taxon>
        <taxon>Paraglaciecola</taxon>
    </lineage>
</organism>
<dbReference type="InterPro" id="IPR003680">
    <property type="entry name" value="Flavodoxin_fold"/>
</dbReference>
<gene>
    <name evidence="6" type="primary">azoR</name>
    <name evidence="8" type="ORF">FX988_00233</name>
</gene>
<protein>
    <recommendedName>
        <fullName evidence="6">FMN dependent NADH:quinone oxidoreductase</fullName>
        <ecNumber evidence="6">1.6.5.-</ecNumber>
    </recommendedName>
    <alternativeName>
        <fullName evidence="6">Azo-dye reductase</fullName>
    </alternativeName>
    <alternativeName>
        <fullName evidence="6">FMN-dependent NADH-azo compound oxidoreductase</fullName>
    </alternativeName>
    <alternativeName>
        <fullName evidence="6">FMN-dependent NADH-azoreductase</fullName>
        <ecNumber evidence="6">1.7.1.17</ecNumber>
    </alternativeName>
</protein>
<evidence type="ECO:0000256" key="5">
    <source>
        <dbReference type="ARBA" id="ARBA00048542"/>
    </source>
</evidence>
<dbReference type="GO" id="GO:0016652">
    <property type="term" value="F:oxidoreductase activity, acting on NAD(P)H as acceptor"/>
    <property type="evidence" value="ECO:0007669"/>
    <property type="project" value="UniProtKB-UniRule"/>
</dbReference>
<dbReference type="GO" id="GO:0016655">
    <property type="term" value="F:oxidoreductase activity, acting on NAD(P)H, quinone or similar compound as acceptor"/>
    <property type="evidence" value="ECO:0007669"/>
    <property type="project" value="InterPro"/>
</dbReference>
<evidence type="ECO:0000256" key="2">
    <source>
        <dbReference type="ARBA" id="ARBA00022643"/>
    </source>
</evidence>
<dbReference type="Pfam" id="PF02525">
    <property type="entry name" value="Flavodoxin_2"/>
    <property type="match status" value="1"/>
</dbReference>
<proteinExistence type="inferred from homology"/>
<evidence type="ECO:0000256" key="3">
    <source>
        <dbReference type="ARBA" id="ARBA00023002"/>
    </source>
</evidence>
<dbReference type="PANTHER" id="PTHR43741">
    <property type="entry name" value="FMN-DEPENDENT NADH-AZOREDUCTASE 1"/>
    <property type="match status" value="1"/>
</dbReference>
<dbReference type="OrthoDB" id="9787136at2"/>
<dbReference type="InterPro" id="IPR029039">
    <property type="entry name" value="Flavoprotein-like_sf"/>
</dbReference>
<dbReference type="KEGG" id="pmes:FX988_00233"/>
<evidence type="ECO:0000256" key="6">
    <source>
        <dbReference type="HAMAP-Rule" id="MF_01216"/>
    </source>
</evidence>
<dbReference type="EC" id="1.6.5.-" evidence="6"/>
<sequence length="202" mass="22571">MKNVLQLNASLQGENGQSSKLASEFVNKLQDSESIHLNKVDLNTLNLPHLTAQEMQTWNMVSDSMSPEQTELARYSNELLEQLEASDIIVVGMPMYNFTIPSTFKAWIDRVARAGRTFSYTSEGPKGHLVGKTVYIFAARGGIYQGTDNDTQTPYLRLVFGLMGMTDVNFVYLEGLNMGEEHAQITWKAARQSMSELLPPTV</sequence>
<feature type="binding site" evidence="6">
    <location>
        <begin position="95"/>
        <end position="98"/>
    </location>
    <ligand>
        <name>FMN</name>
        <dbReference type="ChEBI" id="CHEBI:58210"/>
    </ligand>
</feature>
<dbReference type="Gene3D" id="3.40.50.360">
    <property type="match status" value="1"/>
</dbReference>